<dbReference type="Proteomes" id="UP000216339">
    <property type="component" value="Unassembled WGS sequence"/>
</dbReference>
<dbReference type="RefSeq" id="WP_095508930.1">
    <property type="nucleotide sequence ID" value="NZ_MQWD01000001.1"/>
</dbReference>
<accession>A0A271IX50</accession>
<protein>
    <submittedName>
        <fullName evidence="1">Uncharacterized protein</fullName>
    </submittedName>
</protein>
<dbReference type="EMBL" id="MQWD01000001">
    <property type="protein sequence ID" value="PAP75295.1"/>
    <property type="molecule type" value="Genomic_DNA"/>
</dbReference>
<dbReference type="AlphaFoldDB" id="A0A271IX50"/>
<reference evidence="1 2" key="1">
    <citation type="submission" date="2016-11" db="EMBL/GenBank/DDBJ databases">
        <title>Study of marine rhodopsin-containing bacteria.</title>
        <authorList>
            <person name="Yoshizawa S."/>
            <person name="Kumagai Y."/>
            <person name="Kogure K."/>
        </authorList>
    </citation>
    <scope>NUCLEOTIDE SEQUENCE [LARGE SCALE GENOMIC DNA]</scope>
    <source>
        <strain evidence="1 2">SAORIC-28</strain>
    </source>
</reference>
<name>A0A271IX50_9BACT</name>
<proteinExistence type="predicted"/>
<keyword evidence="2" id="KW-1185">Reference proteome</keyword>
<comment type="caution">
    <text evidence="1">The sequence shown here is derived from an EMBL/GenBank/DDBJ whole genome shotgun (WGS) entry which is preliminary data.</text>
</comment>
<gene>
    <name evidence="1" type="ORF">BSZ37_01975</name>
</gene>
<evidence type="ECO:0000313" key="2">
    <source>
        <dbReference type="Proteomes" id="UP000216339"/>
    </source>
</evidence>
<sequence>MFQITIHIPSPLHGTLAVTARVEPGRYEVEGVKTPTGAPVACTPDLIDDIETAIEFEVQCARYEALFFDCEDPALVALYA</sequence>
<organism evidence="1 2">
    <name type="scientific">Rubrivirga marina</name>
    <dbReference type="NCBI Taxonomy" id="1196024"/>
    <lineage>
        <taxon>Bacteria</taxon>
        <taxon>Pseudomonadati</taxon>
        <taxon>Rhodothermota</taxon>
        <taxon>Rhodothermia</taxon>
        <taxon>Rhodothermales</taxon>
        <taxon>Rubricoccaceae</taxon>
        <taxon>Rubrivirga</taxon>
    </lineage>
</organism>
<evidence type="ECO:0000313" key="1">
    <source>
        <dbReference type="EMBL" id="PAP75295.1"/>
    </source>
</evidence>